<feature type="domain" description="Protein kinase" evidence="6">
    <location>
        <begin position="6"/>
        <end position="286"/>
    </location>
</feature>
<dbReference type="PROSITE" id="PS00107">
    <property type="entry name" value="PROTEIN_KINASE_ATP"/>
    <property type="match status" value="1"/>
</dbReference>
<evidence type="ECO:0000313" key="8">
    <source>
        <dbReference type="Proteomes" id="UP000717585"/>
    </source>
</evidence>
<reference evidence="7" key="1">
    <citation type="submission" date="2021-05" db="EMBL/GenBank/DDBJ databases">
        <title>A free-living protist that lacks canonical eukaryotic 1 DNA replication and segregation systems.</title>
        <authorList>
            <person name="Salas-Leiva D.E."/>
            <person name="Tromer E.C."/>
            <person name="Curtis B.A."/>
            <person name="Jerlstrom-Hultqvist J."/>
            <person name="Kolisko M."/>
            <person name="Yi Z."/>
            <person name="Salas-Leiva J.S."/>
            <person name="Gallot-Lavallee L."/>
            <person name="Kops G.J.P.L."/>
            <person name="Archibald J.M."/>
            <person name="Simpson A.G.B."/>
            <person name="Roger A.J."/>
        </authorList>
    </citation>
    <scope>NUCLEOTIDE SEQUENCE</scope>
    <source>
        <strain evidence="7">BICM</strain>
    </source>
</reference>
<evidence type="ECO:0000256" key="3">
    <source>
        <dbReference type="ARBA" id="ARBA00022840"/>
    </source>
</evidence>
<accession>A0A8J6B1Z9</accession>
<evidence type="ECO:0000256" key="5">
    <source>
        <dbReference type="RuleBase" id="RU000304"/>
    </source>
</evidence>
<dbReference type="InterPro" id="IPR000719">
    <property type="entry name" value="Prot_kinase_dom"/>
</dbReference>
<dbReference type="PROSITE" id="PS50011">
    <property type="entry name" value="PROTEIN_KINASE_DOM"/>
    <property type="match status" value="1"/>
</dbReference>
<dbReference type="AlphaFoldDB" id="A0A8J6B1Z9"/>
<dbReference type="GO" id="GO:0004674">
    <property type="term" value="F:protein serine/threonine kinase activity"/>
    <property type="evidence" value="ECO:0007669"/>
    <property type="project" value="UniProtKB-KW"/>
</dbReference>
<sequence length="347" mass="39761">MHKLPYKLGQLIGEGTFGRVHIGTRCIDAERDDPFKDWPEQIAIKVEPRWIEHRQLRNEYNVLQQLQGSTGIPRCHFFHANREGTHYLGLELLDTTIDDLFNICDKRFTLKTVVLVVDAMLSRLERVHTAGFVYRDVKPTNFLIRAMPTTRTEQRLQDIYIVDFGLAQRMGDQTRPGKMVGTLRYSSVNAMNGNAQTPSDDIESLAYVMLYLLNGRLPWQGTVARDPDRKLAKILLKKERMHIEQVCYGLPPQLLEFVRHARSRHVQPGELPDYKLLRRLLRQALVATGNVYDGEFDWTPLALRALDPVGAGLRQLALRSEDRSIMCDSIVVSTGTRQMSMLSHPTI</sequence>
<dbReference type="Pfam" id="PF00069">
    <property type="entry name" value="Pkinase"/>
    <property type="match status" value="1"/>
</dbReference>
<dbReference type="PANTHER" id="PTHR11909">
    <property type="entry name" value="CASEIN KINASE-RELATED"/>
    <property type="match status" value="1"/>
</dbReference>
<keyword evidence="7" id="KW-0808">Transferase</keyword>
<keyword evidence="5" id="KW-0723">Serine/threonine-protein kinase</keyword>
<proteinExistence type="inferred from homology"/>
<evidence type="ECO:0000256" key="4">
    <source>
        <dbReference type="PROSITE-ProRule" id="PRU10141"/>
    </source>
</evidence>
<evidence type="ECO:0000313" key="7">
    <source>
        <dbReference type="EMBL" id="KAG9397550.1"/>
    </source>
</evidence>
<evidence type="ECO:0000259" key="6">
    <source>
        <dbReference type="PROSITE" id="PS50011"/>
    </source>
</evidence>
<evidence type="ECO:0000256" key="1">
    <source>
        <dbReference type="ARBA" id="ARBA00012513"/>
    </source>
</evidence>
<keyword evidence="3 4" id="KW-0067">ATP-binding</keyword>
<gene>
    <name evidence="7" type="ORF">J8273_0680</name>
</gene>
<protein>
    <recommendedName>
        <fullName evidence="1">non-specific serine/threonine protein kinase</fullName>
        <ecNumber evidence="1">2.7.11.1</ecNumber>
    </recommendedName>
</protein>
<dbReference type="Proteomes" id="UP000717585">
    <property type="component" value="Unassembled WGS sequence"/>
</dbReference>
<keyword evidence="8" id="KW-1185">Reference proteome</keyword>
<dbReference type="InterPro" id="IPR050235">
    <property type="entry name" value="CK1_Ser-Thr_kinase"/>
</dbReference>
<keyword evidence="7" id="KW-0418">Kinase</keyword>
<feature type="binding site" evidence="4">
    <location>
        <position position="45"/>
    </location>
    <ligand>
        <name>ATP</name>
        <dbReference type="ChEBI" id="CHEBI:30616"/>
    </ligand>
</feature>
<dbReference type="EMBL" id="JAHDYR010000001">
    <property type="protein sequence ID" value="KAG9397550.1"/>
    <property type="molecule type" value="Genomic_DNA"/>
</dbReference>
<dbReference type="SMART" id="SM00220">
    <property type="entry name" value="S_TKc"/>
    <property type="match status" value="1"/>
</dbReference>
<dbReference type="Gene3D" id="1.10.510.10">
    <property type="entry name" value="Transferase(Phosphotransferase) domain 1"/>
    <property type="match status" value="1"/>
</dbReference>
<organism evidence="7 8">
    <name type="scientific">Carpediemonas membranifera</name>
    <dbReference type="NCBI Taxonomy" id="201153"/>
    <lineage>
        <taxon>Eukaryota</taxon>
        <taxon>Metamonada</taxon>
        <taxon>Carpediemonas-like organisms</taxon>
        <taxon>Carpediemonas</taxon>
    </lineage>
</organism>
<dbReference type="InterPro" id="IPR008271">
    <property type="entry name" value="Ser/Thr_kinase_AS"/>
</dbReference>
<dbReference type="SUPFAM" id="SSF56112">
    <property type="entry name" value="Protein kinase-like (PK-like)"/>
    <property type="match status" value="1"/>
</dbReference>
<comment type="similarity">
    <text evidence="5">Belongs to the protein kinase superfamily.</text>
</comment>
<dbReference type="InterPro" id="IPR011009">
    <property type="entry name" value="Kinase-like_dom_sf"/>
</dbReference>
<dbReference type="InterPro" id="IPR017441">
    <property type="entry name" value="Protein_kinase_ATP_BS"/>
</dbReference>
<comment type="caution">
    <text evidence="7">The sequence shown here is derived from an EMBL/GenBank/DDBJ whole genome shotgun (WGS) entry which is preliminary data.</text>
</comment>
<keyword evidence="2 4" id="KW-0547">Nucleotide-binding</keyword>
<dbReference type="OrthoDB" id="5800476at2759"/>
<name>A0A8J6B1Z9_9EUKA</name>
<dbReference type="PROSITE" id="PS00108">
    <property type="entry name" value="PROTEIN_KINASE_ST"/>
    <property type="match status" value="1"/>
</dbReference>
<dbReference type="EC" id="2.7.11.1" evidence="1"/>
<evidence type="ECO:0000256" key="2">
    <source>
        <dbReference type="ARBA" id="ARBA00022741"/>
    </source>
</evidence>
<dbReference type="GO" id="GO:0005524">
    <property type="term" value="F:ATP binding"/>
    <property type="evidence" value="ECO:0007669"/>
    <property type="project" value="UniProtKB-UniRule"/>
</dbReference>